<evidence type="ECO:0000313" key="5">
    <source>
        <dbReference type="Proteomes" id="UP000094819"/>
    </source>
</evidence>
<reference evidence="4 5" key="1">
    <citation type="submission" date="2016-06" db="EMBL/GenBank/DDBJ databases">
        <title>Evolution of pathogenesis and genome organization in the Tremellales.</title>
        <authorList>
            <person name="Cuomo C."/>
            <person name="Litvintseva A."/>
            <person name="Heitman J."/>
            <person name="Chen Y."/>
            <person name="Sun S."/>
            <person name="Springer D."/>
            <person name="Dromer F."/>
            <person name="Young S."/>
            <person name="Zeng Q."/>
            <person name="Chapman S."/>
            <person name="Gujja S."/>
            <person name="Saif S."/>
            <person name="Birren B."/>
        </authorList>
    </citation>
    <scope>NUCLEOTIDE SEQUENCE [LARGE SCALE GENOMIC DNA]</scope>
    <source>
        <strain evidence="4 5">CBS 7118</strain>
    </source>
</reference>
<name>A0A1E3J993_9TREE</name>
<dbReference type="EMBL" id="AWGH01000010">
    <property type="protein sequence ID" value="ODN97419.1"/>
    <property type="molecule type" value="Genomic_DNA"/>
</dbReference>
<comment type="similarity">
    <text evidence="1 2">Belongs to the nucleosome assembly protein (NAP) family.</text>
</comment>
<feature type="compositionally biased region" description="Acidic residues" evidence="3">
    <location>
        <begin position="235"/>
        <end position="254"/>
    </location>
</feature>
<sequence length="271" mass="30975">MSAAQDFQITAPQISESLRKELETKEGAKNVRLNRFQVKETLAYLDELRTKVKDIDSFWLIALMSHEAVAAHLTAKVDQHALSFLQDVELKQDVNDFRPFELVFHFKENPYFTNKSISKKYSLGPDTKPVTGEDVSEELTEFDEDSLVVEPTTIDWKPNQDLTAQFPRKMQGEAAGNGEADDLEDGFEGDPGTFFWYFVEKMDMFNFGFILKDDILPDAFAYFDGRGAANASDMIDSEDEDDEEDDEDDDEIDLENEKPKKKRKVCRDGCC</sequence>
<dbReference type="OrthoDB" id="19419at2759"/>
<dbReference type="AlphaFoldDB" id="A0A1E3J993"/>
<evidence type="ECO:0000256" key="1">
    <source>
        <dbReference type="ARBA" id="ARBA00009947"/>
    </source>
</evidence>
<keyword evidence="5" id="KW-1185">Reference proteome</keyword>
<dbReference type="Gene3D" id="3.30.1120.90">
    <property type="entry name" value="Nucleosome assembly protein"/>
    <property type="match status" value="1"/>
</dbReference>
<proteinExistence type="inferred from homology"/>
<dbReference type="InterPro" id="IPR037231">
    <property type="entry name" value="NAP-like_sf"/>
</dbReference>
<evidence type="ECO:0000313" key="4">
    <source>
        <dbReference type="EMBL" id="ODN97419.1"/>
    </source>
</evidence>
<dbReference type="RefSeq" id="XP_019032021.1">
    <property type="nucleotide sequence ID" value="XM_019176108.1"/>
</dbReference>
<dbReference type="GeneID" id="30193196"/>
<dbReference type="GO" id="GO:0006334">
    <property type="term" value="P:nucleosome assembly"/>
    <property type="evidence" value="ECO:0007669"/>
    <property type="project" value="InterPro"/>
</dbReference>
<organism evidence="4 5">
    <name type="scientific">Cryptococcus wingfieldii CBS 7118</name>
    <dbReference type="NCBI Taxonomy" id="1295528"/>
    <lineage>
        <taxon>Eukaryota</taxon>
        <taxon>Fungi</taxon>
        <taxon>Dikarya</taxon>
        <taxon>Basidiomycota</taxon>
        <taxon>Agaricomycotina</taxon>
        <taxon>Tremellomycetes</taxon>
        <taxon>Tremellales</taxon>
        <taxon>Cryptococcaceae</taxon>
        <taxon>Cryptococcus</taxon>
    </lineage>
</organism>
<feature type="region of interest" description="Disordered" evidence="3">
    <location>
        <begin position="232"/>
        <end position="262"/>
    </location>
</feature>
<dbReference type="Proteomes" id="UP000094819">
    <property type="component" value="Unassembled WGS sequence"/>
</dbReference>
<evidence type="ECO:0000256" key="2">
    <source>
        <dbReference type="RuleBase" id="RU003876"/>
    </source>
</evidence>
<dbReference type="InterPro" id="IPR002164">
    <property type="entry name" value="NAP_family"/>
</dbReference>
<dbReference type="GO" id="GO:0005634">
    <property type="term" value="C:nucleus"/>
    <property type="evidence" value="ECO:0007669"/>
    <property type="project" value="InterPro"/>
</dbReference>
<dbReference type="Pfam" id="PF00956">
    <property type="entry name" value="NAP"/>
    <property type="match status" value="1"/>
</dbReference>
<dbReference type="PANTHER" id="PTHR11875">
    <property type="entry name" value="TESTIS-SPECIFIC Y-ENCODED PROTEIN"/>
    <property type="match status" value="1"/>
</dbReference>
<accession>A0A1E3J993</accession>
<dbReference type="SUPFAM" id="SSF143113">
    <property type="entry name" value="NAP-like"/>
    <property type="match status" value="1"/>
</dbReference>
<protein>
    <submittedName>
        <fullName evidence="4">Template-activating factor I</fullName>
    </submittedName>
</protein>
<evidence type="ECO:0000256" key="3">
    <source>
        <dbReference type="SAM" id="MobiDB-lite"/>
    </source>
</evidence>
<comment type="caution">
    <text evidence="4">The sequence shown here is derived from an EMBL/GenBank/DDBJ whole genome shotgun (WGS) entry which is preliminary data.</text>
</comment>
<gene>
    <name evidence="4" type="ORF">L198_03983</name>
</gene>